<evidence type="ECO:0000313" key="2">
    <source>
        <dbReference type="EMBL" id="EME71572.1"/>
    </source>
</evidence>
<protein>
    <recommendedName>
        <fullName evidence="1">Glycosyl transferase family 1 domain-containing protein</fullName>
    </recommendedName>
</protein>
<dbReference type="eggNOG" id="COG0438">
    <property type="taxonomic scope" value="Bacteria"/>
</dbReference>
<dbReference type="RefSeq" id="WP_008614164.1">
    <property type="nucleotide sequence ID" value="NZ_AONQ01000004.1"/>
</dbReference>
<accession>M2ZVZ8</accession>
<sequence>MSRIIYLCPFPADVITGGVKTAYRHVELLVEMGYDAWVWQPAGHPFWFRSEGRLIDGFSEETLRPDDVLVFPEVIGFPEFAPLLHTRRPCTKLLFCQNQYYVFNDLIPKTTYAQLGFRDVFCSCGPIKRMLESVLGLKDVALIPYDIDRERFRPRAKRLQIAAIPRKMPRHASMIAFMFKAKYPDTRHVPFVVIENFTEDQLAETLGASDILLSLSHFEGLGLIPIEAMASGCLVAGYHGHGGLEYARPENGFWFGADEHESVADALHALVKGIGAGEAWIDAMREEGQKVADRYNLPATRQALAAYYGCLGLHPGQ</sequence>
<dbReference type="Pfam" id="PF00534">
    <property type="entry name" value="Glycos_transf_1"/>
    <property type="match status" value="1"/>
</dbReference>
<dbReference type="PATRIC" id="fig|1244869.3.peg.576"/>
<gene>
    <name evidence="2" type="ORF">H261_02886</name>
</gene>
<comment type="caution">
    <text evidence="2">The sequence shown here is derived from an EMBL/GenBank/DDBJ whole genome shotgun (WGS) entry which is preliminary data.</text>
</comment>
<keyword evidence="3" id="KW-1185">Reference proteome</keyword>
<dbReference type="Proteomes" id="UP000011744">
    <property type="component" value="Unassembled WGS sequence"/>
</dbReference>
<dbReference type="Gene3D" id="3.40.50.2000">
    <property type="entry name" value="Glycogen Phosphorylase B"/>
    <property type="match status" value="1"/>
</dbReference>
<dbReference type="STRING" id="1244869.H261_02886"/>
<proteinExistence type="predicted"/>
<evidence type="ECO:0000259" key="1">
    <source>
        <dbReference type="Pfam" id="PF00534"/>
    </source>
</evidence>
<feature type="domain" description="Glycosyl transferase family 1" evidence="1">
    <location>
        <begin position="198"/>
        <end position="274"/>
    </location>
</feature>
<dbReference type="InterPro" id="IPR001296">
    <property type="entry name" value="Glyco_trans_1"/>
</dbReference>
<name>M2ZVZ8_9PROT</name>
<dbReference type="EMBL" id="AONQ01000004">
    <property type="protein sequence ID" value="EME71572.1"/>
    <property type="molecule type" value="Genomic_DNA"/>
</dbReference>
<dbReference type="GO" id="GO:0016757">
    <property type="term" value="F:glycosyltransferase activity"/>
    <property type="evidence" value="ECO:0007669"/>
    <property type="project" value="InterPro"/>
</dbReference>
<reference evidence="2 3" key="1">
    <citation type="journal article" date="2014" name="Genome Announc.">
        <title>Draft Genome Sequence of Magnetospirillum sp. Strain SO-1, a Freshwater Magnetotactic Bacterium Isolated from the Ol'khovka River, Russia.</title>
        <authorList>
            <person name="Grouzdev D.S."/>
            <person name="Dziuba M.V."/>
            <person name="Sukhacheva M.S."/>
            <person name="Mardanov A.V."/>
            <person name="Beletskiy A.V."/>
            <person name="Kuznetsov B.B."/>
            <person name="Skryabin K.G."/>
        </authorList>
    </citation>
    <scope>NUCLEOTIDE SEQUENCE [LARGE SCALE GENOMIC DNA]</scope>
    <source>
        <strain evidence="2 3">SO-1</strain>
    </source>
</reference>
<dbReference type="SUPFAM" id="SSF53756">
    <property type="entry name" value="UDP-Glycosyltransferase/glycogen phosphorylase"/>
    <property type="match status" value="1"/>
</dbReference>
<evidence type="ECO:0000313" key="3">
    <source>
        <dbReference type="Proteomes" id="UP000011744"/>
    </source>
</evidence>
<dbReference type="AlphaFoldDB" id="M2ZVZ8"/>
<organism evidence="2 3">
    <name type="scientific">Paramagnetospirillum caucaseum</name>
    <dbReference type="NCBI Taxonomy" id="1244869"/>
    <lineage>
        <taxon>Bacteria</taxon>
        <taxon>Pseudomonadati</taxon>
        <taxon>Pseudomonadota</taxon>
        <taxon>Alphaproteobacteria</taxon>
        <taxon>Rhodospirillales</taxon>
        <taxon>Magnetospirillaceae</taxon>
        <taxon>Paramagnetospirillum</taxon>
    </lineage>
</organism>